<dbReference type="PANTHER" id="PTHR33799">
    <property type="entry name" value="PTS PERMEASE-RELATED-RELATED"/>
    <property type="match status" value="1"/>
</dbReference>
<dbReference type="PROSITE" id="PS51096">
    <property type="entry name" value="PTS_EIIA_TYPE_4"/>
    <property type="match status" value="1"/>
</dbReference>
<sequence length="128" mass="13489">MQIIVTGYGNFASGLLSSAKYIAGDLPHIQVVDFAAPMDAKALAHRYNILLKHDPQTVFFCDIVGGTPFKQAVLTKGFPDTDIAVMAGGNISGLLAIVWRHDINGYLNSASLAKALVSASQAGLGIDE</sequence>
<dbReference type="InterPro" id="IPR036662">
    <property type="entry name" value="PTS_EIIA_man-typ_sf"/>
</dbReference>
<protein>
    <recommendedName>
        <fullName evidence="2">PTS EIIA type-4 domain-containing protein</fullName>
    </recommendedName>
</protein>
<feature type="domain" description="PTS EIIA type-4" evidence="2">
    <location>
        <begin position="1"/>
        <end position="124"/>
    </location>
</feature>
<gene>
    <name evidence="3" type="ORF">WFA24289_00457</name>
</gene>
<evidence type="ECO:0000259" key="2">
    <source>
        <dbReference type="PROSITE" id="PS51096"/>
    </source>
</evidence>
<name>A0ABM8Z4A6_9LACO</name>
<keyword evidence="1" id="KW-0808">Transferase</keyword>
<dbReference type="RefSeq" id="WP_230096217.1">
    <property type="nucleotide sequence ID" value="NZ_CAKKNS010000001.1"/>
</dbReference>
<dbReference type="Pfam" id="PF03610">
    <property type="entry name" value="EIIA-man"/>
    <property type="match status" value="1"/>
</dbReference>
<dbReference type="PANTHER" id="PTHR33799:SF1">
    <property type="entry name" value="PTS SYSTEM MANNOSE-SPECIFIC EIIAB COMPONENT-RELATED"/>
    <property type="match status" value="1"/>
</dbReference>
<keyword evidence="4" id="KW-1185">Reference proteome</keyword>
<dbReference type="Proteomes" id="UP000789707">
    <property type="component" value="Unassembled WGS sequence"/>
</dbReference>
<comment type="caution">
    <text evidence="3">The sequence shown here is derived from an EMBL/GenBank/DDBJ whole genome shotgun (WGS) entry which is preliminary data.</text>
</comment>
<dbReference type="SUPFAM" id="SSF53062">
    <property type="entry name" value="PTS system fructose IIA component-like"/>
    <property type="match status" value="1"/>
</dbReference>
<dbReference type="EMBL" id="CAKKNS010000001">
    <property type="protein sequence ID" value="CAH0416158.1"/>
    <property type="molecule type" value="Genomic_DNA"/>
</dbReference>
<organism evidence="3 4">
    <name type="scientific">Periweissella fabaria</name>
    <dbReference type="NCBI Taxonomy" id="546157"/>
    <lineage>
        <taxon>Bacteria</taxon>
        <taxon>Bacillati</taxon>
        <taxon>Bacillota</taxon>
        <taxon>Bacilli</taxon>
        <taxon>Lactobacillales</taxon>
        <taxon>Lactobacillaceae</taxon>
        <taxon>Periweissella</taxon>
    </lineage>
</organism>
<evidence type="ECO:0000313" key="3">
    <source>
        <dbReference type="EMBL" id="CAH0416158.1"/>
    </source>
</evidence>
<evidence type="ECO:0000256" key="1">
    <source>
        <dbReference type="ARBA" id="ARBA00022679"/>
    </source>
</evidence>
<accession>A0ABM8Z4A6</accession>
<proteinExistence type="predicted"/>
<dbReference type="InterPro" id="IPR004701">
    <property type="entry name" value="PTS_EIIA_man-typ"/>
</dbReference>
<reference evidence="3 4" key="1">
    <citation type="submission" date="2021-11" db="EMBL/GenBank/DDBJ databases">
        <authorList>
            <person name="Depoorter E."/>
        </authorList>
    </citation>
    <scope>NUCLEOTIDE SEQUENCE [LARGE SCALE GENOMIC DNA]</scope>
    <source>
        <strain evidence="3 4">LMG 24289</strain>
    </source>
</reference>
<evidence type="ECO:0000313" key="4">
    <source>
        <dbReference type="Proteomes" id="UP000789707"/>
    </source>
</evidence>
<dbReference type="InterPro" id="IPR051471">
    <property type="entry name" value="Bacterial_PTS_sugar_comp"/>
</dbReference>
<dbReference type="Gene3D" id="3.40.50.510">
    <property type="entry name" value="Phosphotransferase system, mannose-type IIA component"/>
    <property type="match status" value="1"/>
</dbReference>